<dbReference type="InterPro" id="IPR032466">
    <property type="entry name" value="Metal_Hydrolase"/>
</dbReference>
<evidence type="ECO:0000256" key="3">
    <source>
        <dbReference type="ARBA" id="ARBA00022801"/>
    </source>
</evidence>
<dbReference type="PROSITE" id="PS00482">
    <property type="entry name" value="DIHYDROOROTASE_1"/>
    <property type="match status" value="1"/>
</dbReference>
<dbReference type="SUPFAM" id="SSF51556">
    <property type="entry name" value="Metallo-dependent hydrolases"/>
    <property type="match status" value="1"/>
</dbReference>
<dbReference type="KEGG" id="pbar:105429553"/>
<dbReference type="PANTHER" id="PTHR43668">
    <property type="entry name" value="ALLANTOINASE"/>
    <property type="match status" value="1"/>
</dbReference>
<evidence type="ECO:0000256" key="1">
    <source>
        <dbReference type="ARBA" id="ARBA00001947"/>
    </source>
</evidence>
<keyword evidence="3" id="KW-0378">Hydrolase</keyword>
<dbReference type="InterPro" id="IPR018228">
    <property type="entry name" value="DNase_TatD-rel_CS"/>
</dbReference>
<evidence type="ECO:0000256" key="2">
    <source>
        <dbReference type="ARBA" id="ARBA00022723"/>
    </source>
</evidence>
<evidence type="ECO:0000259" key="4">
    <source>
        <dbReference type="Pfam" id="PF01979"/>
    </source>
</evidence>
<evidence type="ECO:0000313" key="5">
    <source>
        <dbReference type="Proteomes" id="UP000504615"/>
    </source>
</evidence>
<dbReference type="Gene3D" id="2.30.40.10">
    <property type="entry name" value="Urease, subunit C, domain 1"/>
    <property type="match status" value="1"/>
</dbReference>
<feature type="domain" description="Amidohydrolase-related" evidence="4">
    <location>
        <begin position="66"/>
        <end position="244"/>
    </location>
</feature>
<comment type="cofactor">
    <cofactor evidence="1">
        <name>Zn(2+)</name>
        <dbReference type="ChEBI" id="CHEBI:29105"/>
    </cofactor>
</comment>
<dbReference type="RefSeq" id="XP_011640906.1">
    <property type="nucleotide sequence ID" value="XM_011642604.2"/>
</dbReference>
<dbReference type="AlphaFoldDB" id="A0A6I9WEH9"/>
<dbReference type="OrthoDB" id="1924787at2759"/>
<dbReference type="PROSITE" id="PS01137">
    <property type="entry name" value="TATD_1"/>
    <property type="match status" value="1"/>
</dbReference>
<organism evidence="5 6">
    <name type="scientific">Pogonomyrmex barbatus</name>
    <name type="common">red harvester ant</name>
    <dbReference type="NCBI Taxonomy" id="144034"/>
    <lineage>
        <taxon>Eukaryota</taxon>
        <taxon>Metazoa</taxon>
        <taxon>Ecdysozoa</taxon>
        <taxon>Arthropoda</taxon>
        <taxon>Hexapoda</taxon>
        <taxon>Insecta</taxon>
        <taxon>Pterygota</taxon>
        <taxon>Neoptera</taxon>
        <taxon>Endopterygota</taxon>
        <taxon>Hymenoptera</taxon>
        <taxon>Apocrita</taxon>
        <taxon>Aculeata</taxon>
        <taxon>Formicoidea</taxon>
        <taxon>Formicidae</taxon>
        <taxon>Myrmicinae</taxon>
        <taxon>Pogonomyrmex</taxon>
    </lineage>
</organism>
<dbReference type="PANTHER" id="PTHR43668:SF2">
    <property type="entry name" value="ALLANTOINASE"/>
    <property type="match status" value="1"/>
</dbReference>
<dbReference type="InterPro" id="IPR002195">
    <property type="entry name" value="Dihydroorotase_CS"/>
</dbReference>
<evidence type="ECO:0000313" key="6">
    <source>
        <dbReference type="RefSeq" id="XP_011640906.1"/>
    </source>
</evidence>
<dbReference type="SUPFAM" id="SSF51338">
    <property type="entry name" value="Composite domain of metallo-dependent hydrolases"/>
    <property type="match status" value="1"/>
</dbReference>
<gene>
    <name evidence="6" type="primary">LOC105429553</name>
</gene>
<dbReference type="GO" id="GO:0005737">
    <property type="term" value="C:cytoplasm"/>
    <property type="evidence" value="ECO:0007669"/>
    <property type="project" value="TreeGrafter"/>
</dbReference>
<dbReference type="InterPro" id="IPR050138">
    <property type="entry name" value="DHOase/Allantoinase_Hydrolase"/>
</dbReference>
<dbReference type="InterPro" id="IPR006680">
    <property type="entry name" value="Amidohydro-rel"/>
</dbReference>
<accession>A0A6I9WEH9</accession>
<dbReference type="Proteomes" id="UP000504615">
    <property type="component" value="Unplaced"/>
</dbReference>
<proteinExistence type="predicted"/>
<dbReference type="GO" id="GO:0006145">
    <property type="term" value="P:purine nucleobase catabolic process"/>
    <property type="evidence" value="ECO:0007669"/>
    <property type="project" value="TreeGrafter"/>
</dbReference>
<keyword evidence="5" id="KW-1185">Reference proteome</keyword>
<dbReference type="GO" id="GO:0046872">
    <property type="term" value="F:metal ion binding"/>
    <property type="evidence" value="ECO:0007669"/>
    <property type="project" value="UniProtKB-KW"/>
</dbReference>
<reference evidence="6" key="1">
    <citation type="submission" date="2025-08" db="UniProtKB">
        <authorList>
            <consortium name="RefSeq"/>
        </authorList>
    </citation>
    <scope>IDENTIFICATION</scope>
</reference>
<dbReference type="GO" id="GO:0004038">
    <property type="term" value="F:allantoinase activity"/>
    <property type="evidence" value="ECO:0007669"/>
    <property type="project" value="TreeGrafter"/>
</dbReference>
<dbReference type="GeneID" id="105429553"/>
<dbReference type="InterPro" id="IPR011059">
    <property type="entry name" value="Metal-dep_hydrolase_composite"/>
</dbReference>
<sequence length="303" mass="33732">MQFQRDSRICAFISRRTVLANSIRPATLVVRDERIQEISYDTGEDVVQYLSQKYPGILFHDCGSLVLMPGIIDSHVHVNEPGRTEWEGFHTATRAAAAGGVTTIADMPLNSIPPTTTLNNLKIKAREAHSKIFVDVAFWGGVIPGNQHELQSLIDAGVVGFKCFLCPSGVDEFPHVSVNDVEKAFLQLLSTKTVLAFHAECEESEGTNLLTDDPKMYETFLRSRPDLMELNAVKLICDWCIKIELDNICHKNKLTPYQGKVLFGKVVATVLRGTFIFKEGNICDKPMGKLLLNANILQTIEIQ</sequence>
<protein>
    <submittedName>
        <fullName evidence="6">Allantoinase, mitochondrial-like</fullName>
    </submittedName>
</protein>
<dbReference type="Pfam" id="PF01979">
    <property type="entry name" value="Amidohydro_1"/>
    <property type="match status" value="1"/>
</dbReference>
<dbReference type="Gene3D" id="3.20.20.140">
    <property type="entry name" value="Metal-dependent hydrolases"/>
    <property type="match status" value="1"/>
</dbReference>
<name>A0A6I9WEH9_9HYME</name>
<keyword evidence="2" id="KW-0479">Metal-binding</keyword>